<dbReference type="Pfam" id="PF00015">
    <property type="entry name" value="MCPsignal"/>
    <property type="match status" value="1"/>
</dbReference>
<dbReference type="InterPro" id="IPR003660">
    <property type="entry name" value="HAMP_dom"/>
</dbReference>
<gene>
    <name evidence="7" type="ORF">EHS11_16130</name>
</gene>
<keyword evidence="1" id="KW-0145">Chemotaxis</keyword>
<dbReference type="GO" id="GO:0007165">
    <property type="term" value="P:signal transduction"/>
    <property type="evidence" value="ECO:0007669"/>
    <property type="project" value="UniProtKB-KW"/>
</dbReference>
<dbReference type="CDD" id="cd06225">
    <property type="entry name" value="HAMP"/>
    <property type="match status" value="1"/>
</dbReference>
<dbReference type="Pfam" id="PF00672">
    <property type="entry name" value="HAMP"/>
    <property type="match status" value="1"/>
</dbReference>
<feature type="domain" description="Methyl-accepting transducer" evidence="5">
    <location>
        <begin position="300"/>
        <end position="536"/>
    </location>
</feature>
<dbReference type="PANTHER" id="PTHR43531:SF11">
    <property type="entry name" value="METHYL-ACCEPTING CHEMOTAXIS PROTEIN 3"/>
    <property type="match status" value="1"/>
</dbReference>
<reference evidence="7" key="1">
    <citation type="journal article" date="2019" name="PLoS Negl. Trop. Dis.">
        <title>Revisiting the worldwide diversity of Leptospira species in the environment.</title>
        <authorList>
            <person name="Vincent A.T."/>
            <person name="Schiettekatte O."/>
            <person name="Bourhy P."/>
            <person name="Veyrier F.J."/>
            <person name="Picardeau M."/>
        </authorList>
    </citation>
    <scope>NUCLEOTIDE SEQUENCE [LARGE SCALE GENOMIC DNA]</scope>
    <source>
        <strain evidence="7">201400974</strain>
    </source>
</reference>
<organism evidence="7 8">
    <name type="scientific">Leptospira ilyithenensis</name>
    <dbReference type="NCBI Taxonomy" id="2484901"/>
    <lineage>
        <taxon>Bacteria</taxon>
        <taxon>Pseudomonadati</taxon>
        <taxon>Spirochaetota</taxon>
        <taxon>Spirochaetia</taxon>
        <taxon>Leptospirales</taxon>
        <taxon>Leptospiraceae</taxon>
        <taxon>Leptospira</taxon>
    </lineage>
</organism>
<dbReference type="SMART" id="SM00304">
    <property type="entry name" value="HAMP"/>
    <property type="match status" value="1"/>
</dbReference>
<dbReference type="GO" id="GO:0006935">
    <property type="term" value="P:chemotaxis"/>
    <property type="evidence" value="ECO:0007669"/>
    <property type="project" value="UniProtKB-KW"/>
</dbReference>
<dbReference type="SMART" id="SM00283">
    <property type="entry name" value="MA"/>
    <property type="match status" value="1"/>
</dbReference>
<name>A0A4R9LNG1_9LEPT</name>
<evidence type="ECO:0000256" key="4">
    <source>
        <dbReference type="SAM" id="Phobius"/>
    </source>
</evidence>
<protein>
    <submittedName>
        <fullName evidence="7">Methyl-accepting chemotaxis protein</fullName>
    </submittedName>
</protein>
<comment type="similarity">
    <text evidence="2">Belongs to the methyl-accepting chemotaxis (MCP) protein family.</text>
</comment>
<evidence type="ECO:0000313" key="7">
    <source>
        <dbReference type="EMBL" id="TGN08423.1"/>
    </source>
</evidence>
<comment type="caution">
    <text evidence="7">The sequence shown here is derived from an EMBL/GenBank/DDBJ whole genome shotgun (WGS) entry which is preliminary data.</text>
</comment>
<evidence type="ECO:0000313" key="8">
    <source>
        <dbReference type="Proteomes" id="UP000298264"/>
    </source>
</evidence>
<keyword evidence="4" id="KW-1133">Transmembrane helix</keyword>
<dbReference type="GO" id="GO:0005886">
    <property type="term" value="C:plasma membrane"/>
    <property type="evidence" value="ECO:0007669"/>
    <property type="project" value="TreeGrafter"/>
</dbReference>
<dbReference type="PROSITE" id="PS50111">
    <property type="entry name" value="CHEMOTAXIS_TRANSDUC_2"/>
    <property type="match status" value="1"/>
</dbReference>
<dbReference type="PROSITE" id="PS50885">
    <property type="entry name" value="HAMP"/>
    <property type="match status" value="1"/>
</dbReference>
<feature type="transmembrane region" description="Helical" evidence="4">
    <location>
        <begin position="16"/>
        <end position="36"/>
    </location>
</feature>
<sequence>MKAIPFLANTKIKTKLLLGFGFLSVSLILCSFMGVWSNILSSNALKLIVENKLQKLSKLENISQTIQSIELSASRLTATDDIVVNEEENSKIKKSIELILQGLATLEEADESESNLELFVKLHSSFDQFKQLNEQFLKFDIEMREQKRIIFVRGISPIANDLKTQISELISIEKKEAEKITSETVNFNLKVIYALVISSLVLIIISFFSSKFIINSISEPVFTVLSSASSIASGKLNNRIPEGNRDELGEILNLISHMQKNIRNIIIEMSSSVMAMNNISGEFESESCEFIKIASNQANNLNHAATGLSDMVHSIENISSRVETIVENIFKVNVHMENLDKLSSKVYDSVHLFCQSTNSSLEKAKQAEDYIQNATNSMEMVSKSAEKIKEVIELITSVSDQTNLLSLNASIESARAGDAGRGFAVVAMEISKLADKTMSSVKEVTSLISRTNKDIFSGRDNVIKVRDTFRTVIENLQDLNLSFHTIESDIEEQKKDSLENTKNIKSLSEFAKDVQLVSHEQKTSLDSVTKSIGDLMEGSETIHNSAKDIRTFAQKLSSMSASLKSISGHFITD</sequence>
<evidence type="ECO:0000259" key="6">
    <source>
        <dbReference type="PROSITE" id="PS50885"/>
    </source>
</evidence>
<dbReference type="SUPFAM" id="SSF58104">
    <property type="entry name" value="Methyl-accepting chemotaxis protein (MCP) signaling domain"/>
    <property type="match status" value="1"/>
</dbReference>
<evidence type="ECO:0000259" key="5">
    <source>
        <dbReference type="PROSITE" id="PS50111"/>
    </source>
</evidence>
<keyword evidence="3" id="KW-0807">Transducer</keyword>
<keyword evidence="4" id="KW-0472">Membrane</keyword>
<evidence type="ECO:0000256" key="2">
    <source>
        <dbReference type="ARBA" id="ARBA00029447"/>
    </source>
</evidence>
<evidence type="ECO:0000256" key="3">
    <source>
        <dbReference type="PROSITE-ProRule" id="PRU00284"/>
    </source>
</evidence>
<feature type="transmembrane region" description="Helical" evidence="4">
    <location>
        <begin position="191"/>
        <end position="214"/>
    </location>
</feature>
<feature type="domain" description="HAMP" evidence="6">
    <location>
        <begin position="215"/>
        <end position="267"/>
    </location>
</feature>
<proteinExistence type="inferred from homology"/>
<keyword evidence="4" id="KW-0812">Transmembrane</keyword>
<dbReference type="InterPro" id="IPR024478">
    <property type="entry name" value="HlyB_4HB_MCP"/>
</dbReference>
<dbReference type="PANTHER" id="PTHR43531">
    <property type="entry name" value="PROTEIN ICFG"/>
    <property type="match status" value="1"/>
</dbReference>
<dbReference type="InterPro" id="IPR004089">
    <property type="entry name" value="MCPsignal_dom"/>
</dbReference>
<accession>A0A4R9LNG1</accession>
<evidence type="ECO:0000256" key="1">
    <source>
        <dbReference type="ARBA" id="ARBA00022500"/>
    </source>
</evidence>
<dbReference type="OrthoDB" id="332024at2"/>
<dbReference type="Gene3D" id="1.10.287.950">
    <property type="entry name" value="Methyl-accepting chemotaxis protein"/>
    <property type="match status" value="1"/>
</dbReference>
<dbReference type="RefSeq" id="WP_135765376.1">
    <property type="nucleotide sequence ID" value="NZ_RQHV01000061.1"/>
</dbReference>
<dbReference type="GO" id="GO:0004888">
    <property type="term" value="F:transmembrane signaling receptor activity"/>
    <property type="evidence" value="ECO:0007669"/>
    <property type="project" value="TreeGrafter"/>
</dbReference>
<dbReference type="AlphaFoldDB" id="A0A4R9LNG1"/>
<dbReference type="Pfam" id="PF12729">
    <property type="entry name" value="4HB_MCP_1"/>
    <property type="match status" value="1"/>
</dbReference>
<keyword evidence="8" id="KW-1185">Reference proteome</keyword>
<dbReference type="Proteomes" id="UP000298264">
    <property type="component" value="Unassembled WGS sequence"/>
</dbReference>
<dbReference type="EMBL" id="RQHV01000061">
    <property type="protein sequence ID" value="TGN08423.1"/>
    <property type="molecule type" value="Genomic_DNA"/>
</dbReference>
<dbReference type="InterPro" id="IPR051310">
    <property type="entry name" value="MCP_chemotaxis"/>
</dbReference>